<feature type="transmembrane region" description="Helical" evidence="1">
    <location>
        <begin position="30"/>
        <end position="47"/>
    </location>
</feature>
<protein>
    <submittedName>
        <fullName evidence="2">Uncharacterized protein</fullName>
    </submittedName>
</protein>
<organism evidence="2 3">
    <name type="scientific">Leifsonia poae</name>
    <dbReference type="NCBI Taxonomy" id="110933"/>
    <lineage>
        <taxon>Bacteria</taxon>
        <taxon>Bacillati</taxon>
        <taxon>Actinomycetota</taxon>
        <taxon>Actinomycetes</taxon>
        <taxon>Micrococcales</taxon>
        <taxon>Microbacteriaceae</taxon>
        <taxon>Leifsonia</taxon>
    </lineage>
</organism>
<name>A0A9W6H7P0_9MICO</name>
<dbReference type="RefSeq" id="WP_271175662.1">
    <property type="nucleotide sequence ID" value="NZ_BAAAJO010000001.1"/>
</dbReference>
<dbReference type="AlphaFoldDB" id="A0A9W6H7P0"/>
<dbReference type="EMBL" id="BSEN01000001">
    <property type="protein sequence ID" value="GLJ74988.1"/>
    <property type="molecule type" value="Genomic_DNA"/>
</dbReference>
<feature type="transmembrane region" description="Helical" evidence="1">
    <location>
        <begin position="142"/>
        <end position="166"/>
    </location>
</feature>
<sequence length="183" mass="19877">MSVREPSAAAGWSEPASRLELHWGAYRPRLLAGLVLIMVGTGCILLTSAYSLPFLLAGSLIQPAGWALLPSWIGRRVAVVVPVLGFTWLMLGGASFAWCFAVPLAAWLLVRLRPLLSYVVLVLPIASSIVLARTVTDYSVSWVSILVSTLVVIAGAWLARWVAVLVDSRQSVRTLRKQADRLD</sequence>
<evidence type="ECO:0000313" key="3">
    <source>
        <dbReference type="Proteomes" id="UP001142372"/>
    </source>
</evidence>
<reference evidence="2" key="2">
    <citation type="submission" date="2023-01" db="EMBL/GenBank/DDBJ databases">
        <authorList>
            <person name="Sun Q."/>
            <person name="Evtushenko L."/>
        </authorList>
    </citation>
    <scope>NUCLEOTIDE SEQUENCE</scope>
    <source>
        <strain evidence="2">VKM Ac-1401</strain>
    </source>
</reference>
<reference evidence="2" key="1">
    <citation type="journal article" date="2014" name="Int. J. Syst. Evol. Microbiol.">
        <title>Complete genome sequence of Corynebacterium casei LMG S-19264T (=DSM 44701T), isolated from a smear-ripened cheese.</title>
        <authorList>
            <consortium name="US DOE Joint Genome Institute (JGI-PGF)"/>
            <person name="Walter F."/>
            <person name="Albersmeier A."/>
            <person name="Kalinowski J."/>
            <person name="Ruckert C."/>
        </authorList>
    </citation>
    <scope>NUCLEOTIDE SEQUENCE</scope>
    <source>
        <strain evidence="2">VKM Ac-1401</strain>
    </source>
</reference>
<dbReference type="Proteomes" id="UP001142372">
    <property type="component" value="Unassembled WGS sequence"/>
</dbReference>
<keyword evidence="1" id="KW-0472">Membrane</keyword>
<accession>A0A9W6H7P0</accession>
<keyword evidence="1" id="KW-0812">Transmembrane</keyword>
<evidence type="ECO:0000256" key="1">
    <source>
        <dbReference type="SAM" id="Phobius"/>
    </source>
</evidence>
<keyword evidence="3" id="KW-1185">Reference proteome</keyword>
<feature type="transmembrane region" description="Helical" evidence="1">
    <location>
        <begin position="85"/>
        <end position="108"/>
    </location>
</feature>
<proteinExistence type="predicted"/>
<gene>
    <name evidence="2" type="ORF">GCM10017584_05610</name>
</gene>
<comment type="caution">
    <text evidence="2">The sequence shown here is derived from an EMBL/GenBank/DDBJ whole genome shotgun (WGS) entry which is preliminary data.</text>
</comment>
<evidence type="ECO:0000313" key="2">
    <source>
        <dbReference type="EMBL" id="GLJ74988.1"/>
    </source>
</evidence>
<feature type="transmembrane region" description="Helical" evidence="1">
    <location>
        <begin position="115"/>
        <end position="136"/>
    </location>
</feature>
<keyword evidence="1" id="KW-1133">Transmembrane helix</keyword>